<dbReference type="InterPro" id="IPR043168">
    <property type="entry name" value="DegV_C"/>
</dbReference>
<evidence type="ECO:0000313" key="3">
    <source>
        <dbReference type="EMBL" id="WEK55506.1"/>
    </source>
</evidence>
<dbReference type="SUPFAM" id="SSF82549">
    <property type="entry name" value="DAK1/DegV-like"/>
    <property type="match status" value="1"/>
</dbReference>
<dbReference type="EMBL" id="CP119317">
    <property type="protein sequence ID" value="WEK55506.1"/>
    <property type="molecule type" value="Genomic_DNA"/>
</dbReference>
<dbReference type="Gene3D" id="3.40.50.10170">
    <property type="match status" value="1"/>
</dbReference>
<dbReference type="InterPro" id="IPR050270">
    <property type="entry name" value="DegV_domain_contain"/>
</dbReference>
<proteinExistence type="predicted"/>
<dbReference type="Gene3D" id="3.30.1180.10">
    <property type="match status" value="1"/>
</dbReference>
<dbReference type="InterPro" id="IPR003797">
    <property type="entry name" value="DegV"/>
</dbReference>
<dbReference type="PANTHER" id="PTHR33434">
    <property type="entry name" value="DEGV DOMAIN-CONTAINING PROTEIN DR_1986-RELATED"/>
    <property type="match status" value="1"/>
</dbReference>
<dbReference type="Proteomes" id="UP001178662">
    <property type="component" value="Chromosome"/>
</dbReference>
<evidence type="ECO:0000256" key="2">
    <source>
        <dbReference type="ARBA" id="ARBA00023121"/>
    </source>
</evidence>
<name>A0AA95JCR3_9BACL</name>
<organism evidence="3 4">
    <name type="scientific">Candidatus Cohnella colombiensis</name>
    <dbReference type="NCBI Taxonomy" id="3121368"/>
    <lineage>
        <taxon>Bacteria</taxon>
        <taxon>Bacillati</taxon>
        <taxon>Bacillota</taxon>
        <taxon>Bacilli</taxon>
        <taxon>Bacillales</taxon>
        <taxon>Paenibacillaceae</taxon>
        <taxon>Cohnella</taxon>
    </lineage>
</organism>
<keyword evidence="4" id="KW-1185">Reference proteome</keyword>
<evidence type="ECO:0000313" key="4">
    <source>
        <dbReference type="Proteomes" id="UP001178662"/>
    </source>
</evidence>
<sequence length="283" mass="30707">MTNIKIVTDSTVDLPKELLERYSITIVPLTVHVDGETYIDNVTITPLEFIDKMKNAKELPKTSLPAVGKFVEVYDELGADGSTILSIHVTSGMSGTHNAACLAAEMSTSKVEVIDSQLISQAMGFQVIEAAQMNEAGSSLESIKQHLKDILSNTTLLIAVDTLDNLIKGGRIGKAAGWIGTLLSVKPIAMLEKGVYTPVARVRNTAQVIRTLIERFEHDIKDKFVRGVGISHADNLPLAERLKQEIARFTNTPVRIVPTTPVISTHTGPGAIALMFYTSEQLA</sequence>
<protein>
    <submittedName>
        <fullName evidence="3">DegV family protein</fullName>
    </submittedName>
</protein>
<keyword evidence="2" id="KW-0446">Lipid-binding</keyword>
<dbReference type="Pfam" id="PF02645">
    <property type="entry name" value="DegV"/>
    <property type="match status" value="1"/>
</dbReference>
<dbReference type="NCBIfam" id="TIGR00762">
    <property type="entry name" value="DegV"/>
    <property type="match status" value="1"/>
</dbReference>
<accession>A0AA95JCR3</accession>
<dbReference type="AlphaFoldDB" id="A0AA95JCR3"/>
<gene>
    <name evidence="3" type="ORF">P0Y55_05480</name>
</gene>
<evidence type="ECO:0000256" key="1">
    <source>
        <dbReference type="ARBA" id="ARBA00003238"/>
    </source>
</evidence>
<dbReference type="GO" id="GO:0008289">
    <property type="term" value="F:lipid binding"/>
    <property type="evidence" value="ECO:0007669"/>
    <property type="project" value="UniProtKB-KW"/>
</dbReference>
<comment type="function">
    <text evidence="1">May bind long-chain fatty acids, such as palmitate, and may play a role in lipid transport or fatty acid metabolism.</text>
</comment>
<dbReference type="PANTHER" id="PTHR33434:SF8">
    <property type="entry name" value="DEGV DOMAIN-CONTAINING PROTEIN SPR1019"/>
    <property type="match status" value="1"/>
</dbReference>
<dbReference type="PROSITE" id="PS51482">
    <property type="entry name" value="DEGV"/>
    <property type="match status" value="1"/>
</dbReference>
<reference evidence="3" key="1">
    <citation type="submission" date="2023-03" db="EMBL/GenBank/DDBJ databases">
        <title>Andean soil-derived lignocellulolytic bacterial consortium as a source of novel taxa and putative plastic-active enzymes.</title>
        <authorList>
            <person name="Diaz-Garcia L."/>
            <person name="Chuvochina M."/>
            <person name="Feuerriegel G."/>
            <person name="Bunk B."/>
            <person name="Sproer C."/>
            <person name="Streit W.R."/>
            <person name="Rodriguez L.M."/>
            <person name="Overmann J."/>
            <person name="Jimenez D.J."/>
        </authorList>
    </citation>
    <scope>NUCLEOTIDE SEQUENCE</scope>
    <source>
        <strain evidence="3">MAG 2441</strain>
    </source>
</reference>